<dbReference type="InterPro" id="IPR002867">
    <property type="entry name" value="IBR_dom"/>
</dbReference>
<dbReference type="Gene3D" id="3.30.40.10">
    <property type="entry name" value="Zinc/RING finger domain, C3HC4 (zinc finger)"/>
    <property type="match status" value="1"/>
</dbReference>
<dbReference type="GO" id="GO:0016567">
    <property type="term" value="P:protein ubiquitination"/>
    <property type="evidence" value="ECO:0007669"/>
    <property type="project" value="InterPro"/>
</dbReference>
<dbReference type="PROSITE" id="PS51873">
    <property type="entry name" value="TRIAD"/>
    <property type="match status" value="1"/>
</dbReference>
<evidence type="ECO:0000256" key="4">
    <source>
        <dbReference type="ARBA" id="ARBA00022723"/>
    </source>
</evidence>
<evidence type="ECO:0000256" key="7">
    <source>
        <dbReference type="ARBA" id="ARBA00022786"/>
    </source>
</evidence>
<dbReference type="AlphaFoldDB" id="A0A163MPU1"/>
<name>A0A163MPU1_ABSGL</name>
<dbReference type="Gene3D" id="1.20.120.1750">
    <property type="match status" value="1"/>
</dbReference>
<dbReference type="InterPro" id="IPR031127">
    <property type="entry name" value="E3_UB_ligase_RBR"/>
</dbReference>
<evidence type="ECO:0000313" key="12">
    <source>
        <dbReference type="EMBL" id="SAM07361.1"/>
    </source>
</evidence>
<dbReference type="GO" id="GO:0008270">
    <property type="term" value="F:zinc ion binding"/>
    <property type="evidence" value="ECO:0007669"/>
    <property type="project" value="UniProtKB-KW"/>
</dbReference>
<organism evidence="12">
    <name type="scientific">Absidia glauca</name>
    <name type="common">Pin mould</name>
    <dbReference type="NCBI Taxonomy" id="4829"/>
    <lineage>
        <taxon>Eukaryota</taxon>
        <taxon>Fungi</taxon>
        <taxon>Fungi incertae sedis</taxon>
        <taxon>Mucoromycota</taxon>
        <taxon>Mucoromycotina</taxon>
        <taxon>Mucoromycetes</taxon>
        <taxon>Mucorales</taxon>
        <taxon>Cunninghamellaceae</taxon>
        <taxon>Absidia</taxon>
    </lineage>
</organism>
<reference evidence="12" key="1">
    <citation type="submission" date="2016-04" db="EMBL/GenBank/DDBJ databases">
        <authorList>
            <person name="Evans L.H."/>
            <person name="Alamgir A."/>
            <person name="Owens N."/>
            <person name="Weber N.D."/>
            <person name="Virtaneva K."/>
            <person name="Barbian K."/>
            <person name="Babar A."/>
            <person name="Rosenke K."/>
        </authorList>
    </citation>
    <scope>NUCLEOTIDE SEQUENCE [LARGE SCALE GENOMIC DNA]</scope>
    <source>
        <strain evidence="12">CBS 101.48</strain>
    </source>
</reference>
<dbReference type="InParanoid" id="A0A163MPU1"/>
<dbReference type="EMBL" id="LT554740">
    <property type="protein sequence ID" value="SAM07361.1"/>
    <property type="molecule type" value="Genomic_DNA"/>
</dbReference>
<dbReference type="InterPro" id="IPR013083">
    <property type="entry name" value="Znf_RING/FYVE/PHD"/>
</dbReference>
<keyword evidence="8" id="KW-0862">Zinc</keyword>
<evidence type="ECO:0000256" key="8">
    <source>
        <dbReference type="ARBA" id="ARBA00022833"/>
    </source>
</evidence>
<dbReference type="SUPFAM" id="SSF57850">
    <property type="entry name" value="RING/U-box"/>
    <property type="match status" value="2"/>
</dbReference>
<dbReference type="Proteomes" id="UP000078561">
    <property type="component" value="Unassembled WGS sequence"/>
</dbReference>
<evidence type="ECO:0000259" key="10">
    <source>
        <dbReference type="PROSITE" id="PS50089"/>
    </source>
</evidence>
<dbReference type="InterPro" id="IPR044066">
    <property type="entry name" value="TRIAD_supradom"/>
</dbReference>
<dbReference type="OrthoDB" id="10264956at2759"/>
<dbReference type="STRING" id="4829.A0A163MPU1"/>
<dbReference type="EC" id="2.3.2.31" evidence="2"/>
<keyword evidence="6 9" id="KW-0863">Zinc-finger</keyword>
<evidence type="ECO:0000256" key="5">
    <source>
        <dbReference type="ARBA" id="ARBA00022737"/>
    </source>
</evidence>
<evidence type="ECO:0000256" key="9">
    <source>
        <dbReference type="PROSITE-ProRule" id="PRU00175"/>
    </source>
</evidence>
<accession>A0A163MPU1</accession>
<comment type="catalytic activity">
    <reaction evidence="1">
        <text>[E2 ubiquitin-conjugating enzyme]-S-ubiquitinyl-L-cysteine + [acceptor protein]-L-lysine = [E2 ubiquitin-conjugating enzyme]-L-cysteine + [acceptor protein]-N(6)-ubiquitinyl-L-lysine.</text>
        <dbReference type="EC" id="2.3.2.31"/>
    </reaction>
</comment>
<sequence>MAPYRTFRNTLSPMMDSSASASASSSPQDDLSYWMERCSICFDARLDLCLDHCRDQYCYDCFQRYVTEVVTSSWGLTVKKIKCPVCQVHISQSEWSKYVPDAIVDLYNKFNRPFRSFARCCPHCETEVVACEYTRNKTFFYHRSNLIHEMIVDLLSSSPLCEQRKQHPYADIQDLLKIYEHQNWRNSTLPALHERTITTLLDFVTHHVPGLSLTPKVYAISRQILLLEMKSETWKRLQFSHISFFPNVECTNTSCRARFCLQCGYDAHPDRTCEEKMQQMIDERQSSDEDPIMWKLKHSKQCPGCSILITRDEGCNKVDCSLCGYSFCWACLSSWSENCGFYRCTVTGWTANQDRADAKTELGVPNISYIQSKLSSHVI</sequence>
<protein>
    <recommendedName>
        <fullName evidence="2">RBR-type E3 ubiquitin transferase</fullName>
        <ecNumber evidence="2">2.3.2.31</ecNumber>
    </recommendedName>
</protein>
<gene>
    <name evidence="12" type="primary">ABSGL_13002.1 scaffold 13554</name>
</gene>
<evidence type="ECO:0000256" key="6">
    <source>
        <dbReference type="ARBA" id="ARBA00022771"/>
    </source>
</evidence>
<evidence type="ECO:0000256" key="3">
    <source>
        <dbReference type="ARBA" id="ARBA00022679"/>
    </source>
</evidence>
<evidence type="ECO:0000259" key="11">
    <source>
        <dbReference type="PROSITE" id="PS51873"/>
    </source>
</evidence>
<feature type="domain" description="RING-type" evidence="10">
    <location>
        <begin position="38"/>
        <end position="87"/>
    </location>
</feature>
<keyword evidence="4" id="KW-0479">Metal-binding</keyword>
<dbReference type="OMA" id="RWITIYK"/>
<proteinExistence type="predicted"/>
<dbReference type="PANTHER" id="PTHR11685">
    <property type="entry name" value="RBR FAMILY RING FINGER AND IBR DOMAIN-CONTAINING"/>
    <property type="match status" value="1"/>
</dbReference>
<keyword evidence="3" id="KW-0808">Transferase</keyword>
<dbReference type="SMART" id="SM00647">
    <property type="entry name" value="IBR"/>
    <property type="match status" value="1"/>
</dbReference>
<dbReference type="GO" id="GO:0061630">
    <property type="term" value="F:ubiquitin protein ligase activity"/>
    <property type="evidence" value="ECO:0007669"/>
    <property type="project" value="UniProtKB-EC"/>
</dbReference>
<dbReference type="PROSITE" id="PS50089">
    <property type="entry name" value="ZF_RING_2"/>
    <property type="match status" value="1"/>
</dbReference>
<dbReference type="InterPro" id="IPR001841">
    <property type="entry name" value="Znf_RING"/>
</dbReference>
<keyword evidence="5" id="KW-0677">Repeat</keyword>
<evidence type="ECO:0000256" key="1">
    <source>
        <dbReference type="ARBA" id="ARBA00001798"/>
    </source>
</evidence>
<evidence type="ECO:0000313" key="13">
    <source>
        <dbReference type="Proteomes" id="UP000078561"/>
    </source>
</evidence>
<keyword evidence="13" id="KW-1185">Reference proteome</keyword>
<dbReference type="Pfam" id="PF22191">
    <property type="entry name" value="IBR_1"/>
    <property type="match status" value="1"/>
</dbReference>
<keyword evidence="7" id="KW-0833">Ubl conjugation pathway</keyword>
<evidence type="ECO:0000256" key="2">
    <source>
        <dbReference type="ARBA" id="ARBA00012251"/>
    </source>
</evidence>
<feature type="domain" description="RING-type" evidence="11">
    <location>
        <begin position="34"/>
        <end position="348"/>
    </location>
</feature>